<sequence>MKKLLYFSLMSLGFMALGSCSLNNVSVDNHLEKYFTANHLKGSFALLDNVHETFKVYNLAQYKDSAYNPGNSFDILTSLVALETGAVTDENSLIQRKNDSSWTLSRAFKTDDTASFISLTDSIGQKTMQFWMDSLHYGNKRITASEAAFWQNDSLRITPDEQLGFTEKVYFAQFPFQKRVQRLVKELMTQESNTLYNLSYKATWQTDKDGKGSGWVLGWEEENKRVYFFTLHAEALDSQADKTALVHTLKAILTDEGFFQGKK</sequence>
<dbReference type="InterPro" id="IPR012338">
    <property type="entry name" value="Beta-lactam/transpept-like"/>
</dbReference>
<dbReference type="SUPFAM" id="SSF56601">
    <property type="entry name" value="beta-lactamase/transpeptidase-like"/>
    <property type="match status" value="1"/>
</dbReference>
<dbReference type="Pfam" id="PF00905">
    <property type="entry name" value="Transpeptidase"/>
    <property type="match status" value="1"/>
</dbReference>
<keyword evidence="4" id="KW-1185">Reference proteome</keyword>
<feature type="chain" id="PRO_5017439528" evidence="1">
    <location>
        <begin position="19"/>
        <end position="263"/>
    </location>
</feature>
<evidence type="ECO:0000256" key="1">
    <source>
        <dbReference type="SAM" id="SignalP"/>
    </source>
</evidence>
<dbReference type="OrthoDB" id="9762883at2"/>
<reference evidence="3 4" key="1">
    <citation type="submission" date="2018-09" db="EMBL/GenBank/DDBJ databases">
        <title>Arachidicoccus sp. nov., a bacterium isolated from soil.</title>
        <authorList>
            <person name="Weon H.-Y."/>
            <person name="Kwon S.-W."/>
            <person name="Lee S.A."/>
        </authorList>
    </citation>
    <scope>NUCLEOTIDE SEQUENCE [LARGE SCALE GENOMIC DNA]</scope>
    <source>
        <strain evidence="3 4">KIS59-12</strain>
    </source>
</reference>
<evidence type="ECO:0000313" key="4">
    <source>
        <dbReference type="Proteomes" id="UP000266118"/>
    </source>
</evidence>
<dbReference type="RefSeq" id="WP_119987997.1">
    <property type="nucleotide sequence ID" value="NZ_CP032489.1"/>
</dbReference>
<accession>A0A386HRW1</accession>
<dbReference type="EMBL" id="CP032489">
    <property type="protein sequence ID" value="AYD47994.1"/>
    <property type="molecule type" value="Genomic_DNA"/>
</dbReference>
<dbReference type="Gene3D" id="3.40.710.10">
    <property type="entry name" value="DD-peptidase/beta-lactamase superfamily"/>
    <property type="match status" value="1"/>
</dbReference>
<dbReference type="InterPro" id="IPR001460">
    <property type="entry name" value="PCN-bd_Tpept"/>
</dbReference>
<gene>
    <name evidence="3" type="ORF">D6B99_10570</name>
</gene>
<name>A0A386HRW1_9BACT</name>
<dbReference type="PROSITE" id="PS51257">
    <property type="entry name" value="PROKAR_LIPOPROTEIN"/>
    <property type="match status" value="1"/>
</dbReference>
<dbReference type="AlphaFoldDB" id="A0A386HRW1"/>
<feature type="domain" description="Penicillin-binding protein transpeptidase" evidence="2">
    <location>
        <begin position="63"/>
        <end position="246"/>
    </location>
</feature>
<feature type="signal peptide" evidence="1">
    <location>
        <begin position="1"/>
        <end position="18"/>
    </location>
</feature>
<dbReference type="KEGG" id="ark:D6B99_10570"/>
<evidence type="ECO:0000259" key="2">
    <source>
        <dbReference type="Pfam" id="PF00905"/>
    </source>
</evidence>
<organism evidence="3 4">
    <name type="scientific">Arachidicoccus soli</name>
    <dbReference type="NCBI Taxonomy" id="2341117"/>
    <lineage>
        <taxon>Bacteria</taxon>
        <taxon>Pseudomonadati</taxon>
        <taxon>Bacteroidota</taxon>
        <taxon>Chitinophagia</taxon>
        <taxon>Chitinophagales</taxon>
        <taxon>Chitinophagaceae</taxon>
        <taxon>Arachidicoccus</taxon>
    </lineage>
</organism>
<dbReference type="GO" id="GO:0008658">
    <property type="term" value="F:penicillin binding"/>
    <property type="evidence" value="ECO:0007669"/>
    <property type="project" value="InterPro"/>
</dbReference>
<keyword evidence="1" id="KW-0732">Signal</keyword>
<protein>
    <submittedName>
        <fullName evidence="3">Class D beta-lactamase</fullName>
    </submittedName>
</protein>
<dbReference type="Proteomes" id="UP000266118">
    <property type="component" value="Chromosome"/>
</dbReference>
<evidence type="ECO:0000313" key="3">
    <source>
        <dbReference type="EMBL" id="AYD47994.1"/>
    </source>
</evidence>
<proteinExistence type="predicted"/>